<comment type="caution">
    <text evidence="8">The sequence shown here is derived from an EMBL/GenBank/DDBJ whole genome shotgun (WGS) entry which is preliminary data.</text>
</comment>
<dbReference type="NCBIfam" id="TIGR00001">
    <property type="entry name" value="rpmI_bact"/>
    <property type="match status" value="1"/>
</dbReference>
<feature type="compositionally biased region" description="Basic residues" evidence="7">
    <location>
        <begin position="1"/>
        <end position="26"/>
    </location>
</feature>
<evidence type="ECO:0000256" key="1">
    <source>
        <dbReference type="ARBA" id="ARBA00006598"/>
    </source>
</evidence>
<name>A0AA43UC54_9LACT</name>
<keyword evidence="3 5" id="KW-0687">Ribonucleoprotein</keyword>
<sequence>MPKQKTHKGMAKRFKKTGSGKLKRGQAKTSHLFANKTQKQKRKLRKSALVSKADQKRIQQRLDTYKG</sequence>
<dbReference type="GO" id="GO:0003735">
    <property type="term" value="F:structural constituent of ribosome"/>
    <property type="evidence" value="ECO:0007669"/>
    <property type="project" value="InterPro"/>
</dbReference>
<dbReference type="HAMAP" id="MF_00514">
    <property type="entry name" value="Ribosomal_bL35"/>
    <property type="match status" value="1"/>
</dbReference>
<evidence type="ECO:0000256" key="3">
    <source>
        <dbReference type="ARBA" id="ARBA00023274"/>
    </source>
</evidence>
<evidence type="ECO:0000256" key="5">
    <source>
        <dbReference type="HAMAP-Rule" id="MF_00514"/>
    </source>
</evidence>
<dbReference type="PRINTS" id="PR00064">
    <property type="entry name" value="RIBOSOMALL35"/>
</dbReference>
<keyword evidence="2 5" id="KW-0689">Ribosomal protein</keyword>
<dbReference type="Pfam" id="PF01632">
    <property type="entry name" value="Ribosomal_L35p"/>
    <property type="match status" value="1"/>
</dbReference>
<evidence type="ECO:0000313" key="8">
    <source>
        <dbReference type="EMBL" id="MDO5457270.1"/>
    </source>
</evidence>
<dbReference type="InterPro" id="IPR037229">
    <property type="entry name" value="Ribosomal_bL35_sf"/>
</dbReference>
<evidence type="ECO:0000256" key="2">
    <source>
        <dbReference type="ARBA" id="ARBA00022980"/>
    </source>
</evidence>
<evidence type="ECO:0000313" key="9">
    <source>
        <dbReference type="Proteomes" id="UP001171751"/>
    </source>
</evidence>
<accession>A0AA43UC54</accession>
<organism evidence="8 9">
    <name type="scientific">Atopococcus tabaci</name>
    <dbReference type="NCBI Taxonomy" id="269774"/>
    <lineage>
        <taxon>Bacteria</taxon>
        <taxon>Bacillati</taxon>
        <taxon>Bacillota</taxon>
        <taxon>Bacilli</taxon>
        <taxon>Lactobacillales</taxon>
        <taxon>Carnobacteriaceae</taxon>
        <taxon>Atopococcus</taxon>
    </lineage>
</organism>
<keyword evidence="9" id="KW-1185">Reference proteome</keyword>
<dbReference type="FunFam" id="4.10.410.60:FF:000001">
    <property type="entry name" value="50S ribosomal protein L35"/>
    <property type="match status" value="1"/>
</dbReference>
<dbReference type="PANTHER" id="PTHR33343:SF1">
    <property type="entry name" value="LARGE RIBOSOMAL SUBUNIT PROTEIN BL35M"/>
    <property type="match status" value="1"/>
</dbReference>
<protein>
    <recommendedName>
        <fullName evidence="4 5">Large ribosomal subunit protein bL35</fullName>
    </recommendedName>
</protein>
<evidence type="ECO:0000256" key="4">
    <source>
        <dbReference type="ARBA" id="ARBA00071664"/>
    </source>
</evidence>
<dbReference type="Gene3D" id="4.10.410.60">
    <property type="match status" value="1"/>
</dbReference>
<feature type="region of interest" description="Disordered" evidence="7">
    <location>
        <begin position="1"/>
        <end position="67"/>
    </location>
</feature>
<dbReference type="InterPro" id="IPR001706">
    <property type="entry name" value="Ribosomal_bL35"/>
</dbReference>
<dbReference type="AlphaFoldDB" id="A0AA43UC54"/>
<gene>
    <name evidence="5 8" type="primary">rpmI</name>
    <name evidence="8" type="ORF">Q4F26_02910</name>
</gene>
<reference evidence="8" key="1">
    <citation type="submission" date="2023-07" db="EMBL/GenBank/DDBJ databases">
        <title>Between Cages and Wild: Unraveling the Impact of Captivity on Animal Microbiomes and Antimicrobial Resistance.</title>
        <authorList>
            <person name="Schmartz G.P."/>
            <person name="Rehner J."/>
            <person name="Schuff M.J."/>
            <person name="Becker S.L."/>
            <person name="Kravczyk M."/>
            <person name="Gurevich A."/>
            <person name="Francke R."/>
            <person name="Mueller R."/>
            <person name="Keller V."/>
            <person name="Keller A."/>
        </authorList>
    </citation>
    <scope>NUCLEOTIDE SEQUENCE</scope>
    <source>
        <strain evidence="8">S39M_St_73</strain>
    </source>
</reference>
<proteinExistence type="inferred from homology"/>
<dbReference type="Proteomes" id="UP001171751">
    <property type="component" value="Unassembled WGS sequence"/>
</dbReference>
<dbReference type="EMBL" id="JAUNQW010000008">
    <property type="protein sequence ID" value="MDO5457270.1"/>
    <property type="molecule type" value="Genomic_DNA"/>
</dbReference>
<evidence type="ECO:0000256" key="6">
    <source>
        <dbReference type="RuleBase" id="RU000568"/>
    </source>
</evidence>
<dbReference type="PANTHER" id="PTHR33343">
    <property type="entry name" value="54S RIBOSOMAL PROTEIN BL35M"/>
    <property type="match status" value="1"/>
</dbReference>
<dbReference type="SUPFAM" id="SSF143034">
    <property type="entry name" value="L35p-like"/>
    <property type="match status" value="1"/>
</dbReference>
<evidence type="ECO:0000256" key="7">
    <source>
        <dbReference type="SAM" id="MobiDB-lite"/>
    </source>
</evidence>
<dbReference type="GO" id="GO:0022625">
    <property type="term" value="C:cytosolic large ribosomal subunit"/>
    <property type="evidence" value="ECO:0007669"/>
    <property type="project" value="TreeGrafter"/>
</dbReference>
<comment type="similarity">
    <text evidence="1 5 6">Belongs to the bacterial ribosomal protein bL35 family.</text>
</comment>
<dbReference type="InterPro" id="IPR021137">
    <property type="entry name" value="Ribosomal_bL35-like"/>
</dbReference>
<dbReference type="GO" id="GO:0006412">
    <property type="term" value="P:translation"/>
    <property type="evidence" value="ECO:0007669"/>
    <property type="project" value="UniProtKB-UniRule"/>
</dbReference>